<feature type="compositionally biased region" description="Polar residues" evidence="1">
    <location>
        <begin position="501"/>
        <end position="510"/>
    </location>
</feature>
<gene>
    <name evidence="2" type="ORF">AM588_10001055</name>
</gene>
<feature type="region of interest" description="Disordered" evidence="1">
    <location>
        <begin position="606"/>
        <end position="721"/>
    </location>
</feature>
<feature type="compositionally biased region" description="Basic and acidic residues" evidence="1">
    <location>
        <begin position="660"/>
        <end position="675"/>
    </location>
</feature>
<feature type="compositionally biased region" description="Basic and acidic residues" evidence="1">
    <location>
        <begin position="176"/>
        <end position="189"/>
    </location>
</feature>
<reference evidence="2 3" key="1">
    <citation type="submission" date="2015-11" db="EMBL/GenBank/DDBJ databases">
        <title>Genomes and virulence difference between two physiological races of Phytophthora nicotianae.</title>
        <authorList>
            <person name="Liu H."/>
            <person name="Ma X."/>
            <person name="Yu H."/>
            <person name="Fang D."/>
            <person name="Li Y."/>
            <person name="Wang X."/>
            <person name="Wang W."/>
            <person name="Dong Y."/>
            <person name="Xiao B."/>
        </authorList>
    </citation>
    <scope>NUCLEOTIDE SEQUENCE [LARGE SCALE GENOMIC DNA]</scope>
    <source>
        <strain evidence="3">race 1</strain>
    </source>
</reference>
<protein>
    <submittedName>
        <fullName evidence="2">RNA polymerase II transcriptional coactivator KIWI</fullName>
    </submittedName>
</protein>
<feature type="region of interest" description="Disordered" evidence="1">
    <location>
        <begin position="469"/>
        <end position="560"/>
    </location>
</feature>
<feature type="compositionally biased region" description="Low complexity" evidence="1">
    <location>
        <begin position="211"/>
        <end position="221"/>
    </location>
</feature>
<evidence type="ECO:0000313" key="3">
    <source>
        <dbReference type="Proteomes" id="UP000054636"/>
    </source>
</evidence>
<feature type="compositionally biased region" description="Polar residues" evidence="1">
    <location>
        <begin position="537"/>
        <end position="560"/>
    </location>
</feature>
<feature type="compositionally biased region" description="Basic and acidic residues" evidence="1">
    <location>
        <begin position="682"/>
        <end position="700"/>
    </location>
</feature>
<feature type="compositionally biased region" description="Polar residues" evidence="1">
    <location>
        <begin position="196"/>
        <end position="209"/>
    </location>
</feature>
<feature type="region of interest" description="Disordered" evidence="1">
    <location>
        <begin position="157"/>
        <end position="229"/>
    </location>
</feature>
<organism evidence="2 3">
    <name type="scientific">Phytophthora nicotianae</name>
    <name type="common">Potato buckeye rot agent</name>
    <name type="synonym">Phytophthora parasitica</name>
    <dbReference type="NCBI Taxonomy" id="4792"/>
    <lineage>
        <taxon>Eukaryota</taxon>
        <taxon>Sar</taxon>
        <taxon>Stramenopiles</taxon>
        <taxon>Oomycota</taxon>
        <taxon>Peronosporomycetes</taxon>
        <taxon>Peronosporales</taxon>
        <taxon>Peronosporaceae</taxon>
        <taxon>Phytophthora</taxon>
    </lineage>
</organism>
<dbReference type="EMBL" id="LNFP01001522">
    <property type="protein sequence ID" value="KUF85928.1"/>
    <property type="molecule type" value="Genomic_DNA"/>
</dbReference>
<feature type="compositionally biased region" description="Basic residues" evidence="1">
    <location>
        <begin position="623"/>
        <end position="640"/>
    </location>
</feature>
<feature type="compositionally biased region" description="Basic and acidic residues" evidence="1">
    <location>
        <begin position="41"/>
        <end position="85"/>
    </location>
</feature>
<evidence type="ECO:0000313" key="2">
    <source>
        <dbReference type="EMBL" id="KUF85928.1"/>
    </source>
</evidence>
<accession>A0A0W8CP98</accession>
<sequence>MAGREDSTRGKGRGRKGRNPGLRQSLRAQGLPPEEQPSLEEVEKAARERNAAKRKAAAEKKEKESSGVQDRDTPDADVPDAHHAVPDAVAPDVEEKTPSDSARSSHSSASVEFVGVSAPDVPTQASVGGAVKVKCPAEGGPSGSLKPRSDVIVLDDSEGEAEVSPKMVAPDVTPTIKEEGPLSTVKEEAAQGDTIEPSSLQPELPSTRQVLPASGPSSLGTPPSPPSRVTDVIDLTADEDLDERAAWNSEVSSRMYVEEQVRRWERAQSEYVSSPTVRYEWPSPGPNFQAWYVTANATSEYIATRMSMARPSDAWISEWNLVRLSPNAVDDDLFALSVEMDTLSAVECVALLQTLFFEAGFRFRNLIPGWSQTRTSRLNPEVVLGVAQDLQHLLALELLNWRDIASKVPSQLVLAPGLSVPKLDAEEDNAEDLKAEDREGDLLMSDYQAGVLGPECLQRLEGIGIRTVRSPVGSSLGEPDLKRQHPAPSSIPSLSSHLSLRTPTQASYDSSLPDAMTTSSSRRSSSLFGASARSSEESNVSGTSGSQTSRMTHSSLSSGWSVGGATAASHMPYAGPSGMVMTAQGSAIPDAGGSGGQVTQTFIPAPRVQVDQDDVEMAESRGARIRSARRSKTSRKRRTARAPSPDDPSGKSSPTDDDDARWNSKKEDNPEEPKRSIPKSEPLGRVERIAPPPKEGDARDANGALKLTQDMLTRMELRQTR</sequence>
<dbReference type="Proteomes" id="UP000054636">
    <property type="component" value="Unassembled WGS sequence"/>
</dbReference>
<name>A0A0W8CP98_PHYNI</name>
<feature type="region of interest" description="Disordered" evidence="1">
    <location>
        <begin position="1"/>
        <end position="111"/>
    </location>
</feature>
<dbReference type="AlphaFoldDB" id="A0A0W8CP98"/>
<proteinExistence type="predicted"/>
<comment type="caution">
    <text evidence="2">The sequence shown here is derived from an EMBL/GenBank/DDBJ whole genome shotgun (WGS) entry which is preliminary data.</text>
</comment>
<feature type="compositionally biased region" description="Low complexity" evidence="1">
    <location>
        <begin position="99"/>
        <end position="110"/>
    </location>
</feature>
<evidence type="ECO:0000256" key="1">
    <source>
        <dbReference type="SAM" id="MobiDB-lite"/>
    </source>
</evidence>
<feature type="compositionally biased region" description="Low complexity" evidence="1">
    <location>
        <begin position="486"/>
        <end position="500"/>
    </location>
</feature>
<feature type="compositionally biased region" description="Low complexity" evidence="1">
    <location>
        <begin position="519"/>
        <end position="533"/>
    </location>
</feature>